<evidence type="ECO:0000313" key="6">
    <source>
        <dbReference type="EMBL" id="MBU3061324.1"/>
    </source>
</evidence>
<keyword evidence="2" id="KW-0378">Hydrolase</keyword>
<dbReference type="Pfam" id="PF00149">
    <property type="entry name" value="Metallophos"/>
    <property type="match status" value="1"/>
</dbReference>
<evidence type="ECO:0000256" key="3">
    <source>
        <dbReference type="ARBA" id="ARBA00023004"/>
    </source>
</evidence>
<protein>
    <submittedName>
        <fullName evidence="6">Metallophosphoesterase</fullName>
    </submittedName>
</protein>
<organism evidence="6 7">
    <name type="scientific">Nocardia albiluteola</name>
    <dbReference type="NCBI Taxonomy" id="2842303"/>
    <lineage>
        <taxon>Bacteria</taxon>
        <taxon>Bacillati</taxon>
        <taxon>Actinomycetota</taxon>
        <taxon>Actinomycetes</taxon>
        <taxon>Mycobacteriales</taxon>
        <taxon>Nocardiaceae</taxon>
        <taxon>Nocardia</taxon>
    </lineage>
</organism>
<feature type="domain" description="Calcineurin-like phosphoesterase" evidence="5">
    <location>
        <begin position="4"/>
        <end position="188"/>
    </location>
</feature>
<evidence type="ECO:0000256" key="4">
    <source>
        <dbReference type="ARBA" id="ARBA00025742"/>
    </source>
</evidence>
<comment type="caution">
    <text evidence="6">The sequence shown here is derived from an EMBL/GenBank/DDBJ whole genome shotgun (WGS) entry which is preliminary data.</text>
</comment>
<dbReference type="Proteomes" id="UP000733379">
    <property type="component" value="Unassembled WGS sequence"/>
</dbReference>
<keyword evidence="3" id="KW-0408">Iron</keyword>
<keyword evidence="7" id="KW-1185">Reference proteome</keyword>
<gene>
    <name evidence="6" type="ORF">KO481_07290</name>
</gene>
<evidence type="ECO:0000256" key="1">
    <source>
        <dbReference type="ARBA" id="ARBA00022723"/>
    </source>
</evidence>
<proteinExistence type="inferred from homology"/>
<sequence>MILLAQLSDTHFNLQARTTERVERVMAYLATLPRKPDAILVTGDITDSGKAEQYEQALAALRSPVPLWVLPGNHDDRSNLREVVLGEPASAEPINQAMRLDGVTVALLDSTVPGEGGGELDDDTFAWLTDLLRATPDNDAVLVALHHPPIPMHSTVCDPIRLANPTWLEQIVAADHRILGVLAGHTHAMGVSVFGGKPLIVAPGISSVIGGAWEVGAPDDFPVDYAADPAVLLHAVQDGRLTTLHRPVPMGGSVATL</sequence>
<dbReference type="InterPro" id="IPR004843">
    <property type="entry name" value="Calcineurin-like_PHP"/>
</dbReference>
<dbReference type="InterPro" id="IPR029052">
    <property type="entry name" value="Metallo-depent_PP-like"/>
</dbReference>
<dbReference type="SUPFAM" id="SSF56300">
    <property type="entry name" value="Metallo-dependent phosphatases"/>
    <property type="match status" value="1"/>
</dbReference>
<dbReference type="EMBL" id="JAHKNI010000002">
    <property type="protein sequence ID" value="MBU3061324.1"/>
    <property type="molecule type" value="Genomic_DNA"/>
</dbReference>
<evidence type="ECO:0000259" key="5">
    <source>
        <dbReference type="Pfam" id="PF00149"/>
    </source>
</evidence>
<dbReference type="InterPro" id="IPR050884">
    <property type="entry name" value="CNP_phosphodiesterase-III"/>
</dbReference>
<evidence type="ECO:0000256" key="2">
    <source>
        <dbReference type="ARBA" id="ARBA00022801"/>
    </source>
</evidence>
<name>A0ABS6ATG4_9NOCA</name>
<accession>A0ABS6ATG4</accession>
<evidence type="ECO:0000313" key="7">
    <source>
        <dbReference type="Proteomes" id="UP000733379"/>
    </source>
</evidence>
<dbReference type="Gene3D" id="3.60.21.10">
    <property type="match status" value="1"/>
</dbReference>
<dbReference type="PANTHER" id="PTHR42988:SF2">
    <property type="entry name" value="CYCLIC NUCLEOTIDE PHOSPHODIESTERASE CBUA0032-RELATED"/>
    <property type="match status" value="1"/>
</dbReference>
<comment type="similarity">
    <text evidence="4">Belongs to the cyclic nucleotide phosphodiesterase class-III family.</text>
</comment>
<keyword evidence="1" id="KW-0479">Metal-binding</keyword>
<reference evidence="6 7" key="1">
    <citation type="submission" date="2021-06" db="EMBL/GenBank/DDBJ databases">
        <title>Actinomycetes sequencing.</title>
        <authorList>
            <person name="Shan Q."/>
        </authorList>
    </citation>
    <scope>NUCLEOTIDE SEQUENCE [LARGE SCALE GENOMIC DNA]</scope>
    <source>
        <strain evidence="6 7">NEAU-G5</strain>
    </source>
</reference>
<dbReference type="PANTHER" id="PTHR42988">
    <property type="entry name" value="PHOSPHOHYDROLASE"/>
    <property type="match status" value="1"/>
</dbReference>